<reference evidence="7" key="2">
    <citation type="journal article" date="2021" name="PeerJ">
        <title>Extensive microbial diversity within the chicken gut microbiome revealed by metagenomics and culture.</title>
        <authorList>
            <person name="Gilroy R."/>
            <person name="Ravi A."/>
            <person name="Getino M."/>
            <person name="Pursley I."/>
            <person name="Horton D.L."/>
            <person name="Alikhan N.F."/>
            <person name="Baker D."/>
            <person name="Gharbi K."/>
            <person name="Hall N."/>
            <person name="Watson M."/>
            <person name="Adriaenssens E.M."/>
            <person name="Foster-Nyarko E."/>
            <person name="Jarju S."/>
            <person name="Secka A."/>
            <person name="Antonio M."/>
            <person name="Oren A."/>
            <person name="Chaudhuri R.R."/>
            <person name="La Ragione R."/>
            <person name="Hildebrand F."/>
            <person name="Pallen M.J."/>
        </authorList>
    </citation>
    <scope>NUCLEOTIDE SEQUENCE</scope>
    <source>
        <strain evidence="7">ChiSxjej2B14-6234</strain>
    </source>
</reference>
<comment type="subcellular location">
    <subcellularLocation>
        <location evidence="1">Cell membrane</location>
    </subcellularLocation>
</comment>
<evidence type="ECO:0000256" key="4">
    <source>
        <dbReference type="ARBA" id="ARBA00022989"/>
    </source>
</evidence>
<keyword evidence="3 6" id="KW-0812">Transmembrane</keyword>
<comment type="caution">
    <text evidence="7">The sequence shown here is derived from an EMBL/GenBank/DDBJ whole genome shotgun (WGS) entry which is preliminary data.</text>
</comment>
<keyword evidence="5 6" id="KW-0472">Membrane</keyword>
<evidence type="ECO:0000256" key="1">
    <source>
        <dbReference type="ARBA" id="ARBA00004236"/>
    </source>
</evidence>
<feature type="transmembrane region" description="Helical" evidence="6">
    <location>
        <begin position="6"/>
        <end position="32"/>
    </location>
</feature>
<dbReference type="GO" id="GO:0005886">
    <property type="term" value="C:plasma membrane"/>
    <property type="evidence" value="ECO:0007669"/>
    <property type="project" value="UniProtKB-SubCell"/>
</dbReference>
<name>A0A9D1CQZ9_9FIRM</name>
<sequence>MTTILYGLQVTIVGLVVVFVGLIILIGCINLMQRCMAEFEKKKIGTPKTQPEAAPAPAAAAPAVPASQANDGELMAVITAAVAAMLSEEKGAPVDESGFVVRAVRRVSNAPAWNRAGREEQVYSRL</sequence>
<evidence type="ECO:0000313" key="7">
    <source>
        <dbReference type="EMBL" id="HIQ72037.1"/>
    </source>
</evidence>
<dbReference type="NCBIfam" id="TIGR01195">
    <property type="entry name" value="oadG_fam"/>
    <property type="match status" value="1"/>
</dbReference>
<evidence type="ECO:0000256" key="2">
    <source>
        <dbReference type="ARBA" id="ARBA00022475"/>
    </source>
</evidence>
<evidence type="ECO:0000256" key="5">
    <source>
        <dbReference type="ARBA" id="ARBA00023136"/>
    </source>
</evidence>
<gene>
    <name evidence="7" type="ORF">IAB73_07515</name>
</gene>
<protein>
    <submittedName>
        <fullName evidence="7">OadG family protein</fullName>
    </submittedName>
</protein>
<evidence type="ECO:0000256" key="3">
    <source>
        <dbReference type="ARBA" id="ARBA00022692"/>
    </source>
</evidence>
<evidence type="ECO:0000256" key="6">
    <source>
        <dbReference type="SAM" id="Phobius"/>
    </source>
</evidence>
<dbReference type="EMBL" id="DVFJ01000028">
    <property type="protein sequence ID" value="HIQ72037.1"/>
    <property type="molecule type" value="Genomic_DNA"/>
</dbReference>
<dbReference type="GO" id="GO:0015081">
    <property type="term" value="F:sodium ion transmembrane transporter activity"/>
    <property type="evidence" value="ECO:0007669"/>
    <property type="project" value="InterPro"/>
</dbReference>
<evidence type="ECO:0000313" key="8">
    <source>
        <dbReference type="Proteomes" id="UP000886887"/>
    </source>
</evidence>
<dbReference type="AlphaFoldDB" id="A0A9D1CQZ9"/>
<dbReference type="InterPro" id="IPR005899">
    <property type="entry name" value="Na_pump_deCOase"/>
</dbReference>
<keyword evidence="4 6" id="KW-1133">Transmembrane helix</keyword>
<keyword evidence="2" id="KW-1003">Cell membrane</keyword>
<reference evidence="7" key="1">
    <citation type="submission" date="2020-10" db="EMBL/GenBank/DDBJ databases">
        <authorList>
            <person name="Gilroy R."/>
        </authorList>
    </citation>
    <scope>NUCLEOTIDE SEQUENCE</scope>
    <source>
        <strain evidence="7">ChiSxjej2B14-6234</strain>
    </source>
</reference>
<accession>A0A9D1CQZ9</accession>
<organism evidence="7 8">
    <name type="scientific">Candidatus Onthenecus intestinigallinarum</name>
    <dbReference type="NCBI Taxonomy" id="2840875"/>
    <lineage>
        <taxon>Bacteria</taxon>
        <taxon>Bacillati</taxon>
        <taxon>Bacillota</taxon>
        <taxon>Clostridia</taxon>
        <taxon>Eubacteriales</taxon>
        <taxon>Candidatus Onthenecus</taxon>
    </lineage>
</organism>
<dbReference type="Proteomes" id="UP000886887">
    <property type="component" value="Unassembled WGS sequence"/>
</dbReference>
<proteinExistence type="predicted"/>
<dbReference type="Pfam" id="PF04277">
    <property type="entry name" value="OAD_gamma"/>
    <property type="match status" value="1"/>
</dbReference>
<dbReference type="GO" id="GO:0036376">
    <property type="term" value="P:sodium ion export across plasma membrane"/>
    <property type="evidence" value="ECO:0007669"/>
    <property type="project" value="InterPro"/>
</dbReference>